<evidence type="ECO:0000256" key="1">
    <source>
        <dbReference type="SAM" id="Phobius"/>
    </source>
</evidence>
<keyword evidence="1" id="KW-0812">Transmembrane</keyword>
<keyword evidence="3" id="KW-1185">Reference proteome</keyword>
<dbReference type="EMBL" id="JAIXMP010000019">
    <property type="protein sequence ID" value="KAI9258167.1"/>
    <property type="molecule type" value="Genomic_DNA"/>
</dbReference>
<comment type="caution">
    <text evidence="2">The sequence shown here is derived from an EMBL/GenBank/DDBJ whole genome shotgun (WGS) entry which is preliminary data.</text>
</comment>
<organism evidence="2 3">
    <name type="scientific">Phascolomyces articulosus</name>
    <dbReference type="NCBI Taxonomy" id="60185"/>
    <lineage>
        <taxon>Eukaryota</taxon>
        <taxon>Fungi</taxon>
        <taxon>Fungi incertae sedis</taxon>
        <taxon>Mucoromycota</taxon>
        <taxon>Mucoromycotina</taxon>
        <taxon>Mucoromycetes</taxon>
        <taxon>Mucorales</taxon>
        <taxon>Lichtheimiaceae</taxon>
        <taxon>Phascolomyces</taxon>
    </lineage>
</organism>
<feature type="transmembrane region" description="Helical" evidence="1">
    <location>
        <begin position="44"/>
        <end position="67"/>
    </location>
</feature>
<sequence>MEGVVFFIISLRVILNQVAIENILFNNKPLSVYDKISENRMMVFMVHPMVNIIVTFSLFGDLFVYWCWIIGRQVQCLRIIFLTEFFSLYVTLVDVVSLFSIIWD</sequence>
<accession>A0AAD5K7C0</accession>
<dbReference type="AlphaFoldDB" id="A0AAD5K7C0"/>
<keyword evidence="1" id="KW-0472">Membrane</keyword>
<evidence type="ECO:0000313" key="3">
    <source>
        <dbReference type="Proteomes" id="UP001209540"/>
    </source>
</evidence>
<gene>
    <name evidence="2" type="ORF">BDA99DRAFT_539176</name>
</gene>
<evidence type="ECO:0000313" key="2">
    <source>
        <dbReference type="EMBL" id="KAI9258167.1"/>
    </source>
</evidence>
<name>A0AAD5K7C0_9FUNG</name>
<feature type="transmembrane region" description="Helical" evidence="1">
    <location>
        <begin position="79"/>
        <end position="103"/>
    </location>
</feature>
<reference evidence="2" key="1">
    <citation type="journal article" date="2022" name="IScience">
        <title>Evolution of zygomycete secretomes and the origins of terrestrial fungal ecologies.</title>
        <authorList>
            <person name="Chang Y."/>
            <person name="Wang Y."/>
            <person name="Mondo S."/>
            <person name="Ahrendt S."/>
            <person name="Andreopoulos W."/>
            <person name="Barry K."/>
            <person name="Beard J."/>
            <person name="Benny G.L."/>
            <person name="Blankenship S."/>
            <person name="Bonito G."/>
            <person name="Cuomo C."/>
            <person name="Desiro A."/>
            <person name="Gervers K.A."/>
            <person name="Hundley H."/>
            <person name="Kuo A."/>
            <person name="LaButti K."/>
            <person name="Lang B.F."/>
            <person name="Lipzen A."/>
            <person name="O'Donnell K."/>
            <person name="Pangilinan J."/>
            <person name="Reynolds N."/>
            <person name="Sandor L."/>
            <person name="Smith M.E."/>
            <person name="Tsang A."/>
            <person name="Grigoriev I.V."/>
            <person name="Stajich J.E."/>
            <person name="Spatafora J.W."/>
        </authorList>
    </citation>
    <scope>NUCLEOTIDE SEQUENCE</scope>
    <source>
        <strain evidence="2">RSA 2281</strain>
    </source>
</reference>
<reference evidence="2" key="2">
    <citation type="submission" date="2023-02" db="EMBL/GenBank/DDBJ databases">
        <authorList>
            <consortium name="DOE Joint Genome Institute"/>
            <person name="Mondo S.J."/>
            <person name="Chang Y."/>
            <person name="Wang Y."/>
            <person name="Ahrendt S."/>
            <person name="Andreopoulos W."/>
            <person name="Barry K."/>
            <person name="Beard J."/>
            <person name="Benny G.L."/>
            <person name="Blankenship S."/>
            <person name="Bonito G."/>
            <person name="Cuomo C."/>
            <person name="Desiro A."/>
            <person name="Gervers K.A."/>
            <person name="Hundley H."/>
            <person name="Kuo A."/>
            <person name="LaButti K."/>
            <person name="Lang B.F."/>
            <person name="Lipzen A."/>
            <person name="O'Donnell K."/>
            <person name="Pangilinan J."/>
            <person name="Reynolds N."/>
            <person name="Sandor L."/>
            <person name="Smith M.W."/>
            <person name="Tsang A."/>
            <person name="Grigoriev I.V."/>
            <person name="Stajich J.E."/>
            <person name="Spatafora J.W."/>
        </authorList>
    </citation>
    <scope>NUCLEOTIDE SEQUENCE</scope>
    <source>
        <strain evidence="2">RSA 2281</strain>
    </source>
</reference>
<dbReference type="Proteomes" id="UP001209540">
    <property type="component" value="Unassembled WGS sequence"/>
</dbReference>
<proteinExistence type="predicted"/>
<keyword evidence="1" id="KW-1133">Transmembrane helix</keyword>
<protein>
    <submittedName>
        <fullName evidence="2">Uncharacterized protein</fullName>
    </submittedName>
</protein>